<comment type="caution">
    <text evidence="1">The sequence shown here is derived from an EMBL/GenBank/DDBJ whole genome shotgun (WGS) entry which is preliminary data.</text>
</comment>
<protein>
    <recommendedName>
        <fullName evidence="3">Secreted protein</fullName>
    </recommendedName>
</protein>
<reference evidence="1" key="1">
    <citation type="submission" date="2020-08" db="EMBL/GenBank/DDBJ databases">
        <title>Food and environmental bacterial isolates.</title>
        <authorList>
            <person name="Richter L."/>
            <person name="Du Plessis E.M."/>
            <person name="Duvenage S."/>
            <person name="Allam M."/>
            <person name="Korsten L."/>
        </authorList>
    </citation>
    <scope>NUCLEOTIDE SEQUENCE</scope>
    <source>
        <strain evidence="1">UPMP2127</strain>
    </source>
</reference>
<evidence type="ECO:0000313" key="2">
    <source>
        <dbReference type="Proteomes" id="UP000659084"/>
    </source>
</evidence>
<evidence type="ECO:0008006" key="3">
    <source>
        <dbReference type="Google" id="ProtNLM"/>
    </source>
</evidence>
<gene>
    <name evidence="1" type="ORF">H8J20_21690</name>
</gene>
<sequence length="97" mass="10856">MISMQFYRFIAFLPFKLAVRVCATGALTTAGRCKPAKGFSRGLTGGITARPFLLFLLNEVTAQENRTLKGHIFQNFSDNLIYCQFPLSVCTTTVIYH</sequence>
<accession>A0AAW3WV18</accession>
<name>A0AAW3WV18_SERFO</name>
<evidence type="ECO:0000313" key="1">
    <source>
        <dbReference type="EMBL" id="MBC3214753.1"/>
    </source>
</evidence>
<dbReference type="EMBL" id="JACNYO010000028">
    <property type="protein sequence ID" value="MBC3214753.1"/>
    <property type="molecule type" value="Genomic_DNA"/>
</dbReference>
<dbReference type="Proteomes" id="UP000659084">
    <property type="component" value="Unassembled WGS sequence"/>
</dbReference>
<dbReference type="AlphaFoldDB" id="A0AAW3WV18"/>
<proteinExistence type="predicted"/>
<organism evidence="1 2">
    <name type="scientific">Serratia fonticola</name>
    <dbReference type="NCBI Taxonomy" id="47917"/>
    <lineage>
        <taxon>Bacteria</taxon>
        <taxon>Pseudomonadati</taxon>
        <taxon>Pseudomonadota</taxon>
        <taxon>Gammaproteobacteria</taxon>
        <taxon>Enterobacterales</taxon>
        <taxon>Yersiniaceae</taxon>
        <taxon>Serratia</taxon>
    </lineage>
</organism>